<feature type="region of interest" description="Disordered" evidence="1">
    <location>
        <begin position="876"/>
        <end position="908"/>
    </location>
</feature>
<dbReference type="OrthoDB" id="3683903at2759"/>
<reference evidence="3" key="1">
    <citation type="journal article" date="2019" name="bioRxiv">
        <title>Genomics, evolutionary history and diagnostics of the Alternaria alternata species group including apple and Asian pear pathotypes.</title>
        <authorList>
            <person name="Armitage A.D."/>
            <person name="Cockerton H.M."/>
            <person name="Sreenivasaprasad S."/>
            <person name="Woodhall J.W."/>
            <person name="Lane C.R."/>
            <person name="Harrison R.J."/>
            <person name="Clarkson J.P."/>
        </authorList>
    </citation>
    <scope>NUCLEOTIDE SEQUENCE [LARGE SCALE GENOMIC DNA]</scope>
    <source>
        <strain evidence="3">RGR 97.0016</strain>
    </source>
</reference>
<feature type="compositionally biased region" description="Polar residues" evidence="1">
    <location>
        <begin position="759"/>
        <end position="775"/>
    </location>
</feature>
<organism evidence="2 3">
    <name type="scientific">Alternaria arborescens</name>
    <dbReference type="NCBI Taxonomy" id="156630"/>
    <lineage>
        <taxon>Eukaryota</taxon>
        <taxon>Fungi</taxon>
        <taxon>Dikarya</taxon>
        <taxon>Ascomycota</taxon>
        <taxon>Pezizomycotina</taxon>
        <taxon>Dothideomycetes</taxon>
        <taxon>Pleosporomycetidae</taxon>
        <taxon>Pleosporales</taxon>
        <taxon>Pleosporineae</taxon>
        <taxon>Pleosporaceae</taxon>
        <taxon>Alternaria</taxon>
        <taxon>Alternaria sect. Alternaria</taxon>
    </lineage>
</organism>
<proteinExistence type="predicted"/>
<feature type="compositionally biased region" description="Basic and acidic residues" evidence="1">
    <location>
        <begin position="310"/>
        <end position="322"/>
    </location>
</feature>
<dbReference type="Proteomes" id="UP000293823">
    <property type="component" value="Unassembled WGS sequence"/>
</dbReference>
<name>A0A4Q4SM31_9PLEO</name>
<protein>
    <submittedName>
        <fullName evidence="2">Uncharacterized protein</fullName>
    </submittedName>
</protein>
<feature type="region of interest" description="Disordered" evidence="1">
    <location>
        <begin position="682"/>
        <end position="785"/>
    </location>
</feature>
<feature type="region of interest" description="Disordered" evidence="1">
    <location>
        <begin position="303"/>
        <end position="345"/>
    </location>
</feature>
<feature type="region of interest" description="Disordered" evidence="1">
    <location>
        <begin position="1130"/>
        <end position="1170"/>
    </location>
</feature>
<evidence type="ECO:0000256" key="1">
    <source>
        <dbReference type="SAM" id="MobiDB-lite"/>
    </source>
</evidence>
<feature type="compositionally biased region" description="Polar residues" evidence="1">
    <location>
        <begin position="894"/>
        <end position="908"/>
    </location>
</feature>
<feature type="compositionally biased region" description="Acidic residues" evidence="1">
    <location>
        <begin position="329"/>
        <end position="345"/>
    </location>
</feature>
<dbReference type="EMBL" id="PEJP01000005">
    <property type="protein sequence ID" value="RYO71850.1"/>
    <property type="molecule type" value="Genomic_DNA"/>
</dbReference>
<gene>
    <name evidence="2" type="ORF">AA0113_g1753</name>
</gene>
<feature type="region of interest" description="Disordered" evidence="1">
    <location>
        <begin position="1"/>
        <end position="49"/>
    </location>
</feature>
<evidence type="ECO:0000313" key="3">
    <source>
        <dbReference type="Proteomes" id="UP000293823"/>
    </source>
</evidence>
<sequence>MSSSQGQSFDFRFGQLDATNAPKPRFMPKPLRPRKQRGQDYDPSLTANMGPPDMNTVAESLNTIIQQQHPSTEEKGANEGYSRKINCQLIKEHIQDICTFFDSTDQMSNLKADALAASWEIRLWDVSFGHVDRVSAYIKSIDAADKDLTKWITNWGSAEDDSSDKRTGRQFFVDHIEKYHAHQLQYTTRTGSLNEPVSTEDEHRQALRRLLTDELETMKAILPMSHPLSNFDIAQVVHKWEDENWIAACEQGFNVHEHVEHTEGECETLHLWAEYRNGYPDEDIDMTGEARFSDFIRQRLETRVSGASTQHDDRQETRHSIDESYTSDNDSDIGSEDEYEDEEEGYATKKAYLKDCVAKYLPYYMDNPDDIIDRWQEKLLLQAREKGGGFDNYKESLYDDLDTVETCRDSWDMVVQNTGKTGHSLFSELIEECSEGAIATLRKQVEQREEECRHERLLNSEEFNGSLDVQDQKRREHRTTLRTLIDDAKTNMDSSHELSDIQLTTLAAHWETRLWTDEPDYYKYLDKLDHFEMDLMEWTTNWQLLHENDMTGEQNFAGYAHRNPDRSVLRCELRCALESISGRLLPDDPLAGFFTRTVAETREEDIWVIAEESMVEQARLVRDECTMLYRWCKHWTNVCDQDLTGEENFRQYYDKHLGTGCLPDRSPGNHGLDSQTADELFDLAGGNDTASDDSEDDARGNGLSDEFLEDDNQELVSPRSPKSDNSNDDDDAGESIVCDTEDQSGNQSVDSSVPLGFQSLPSFESQAVESVQETEPMQVDDSAHWQDTDTSQELLTSSNQPLVGNNASTSGATAAAVTYSGSLSIGPSPDSKASHVQDDTAMDGVSYHLLSQEVEMSDNDPNLPVQKEAVDTMPARGLATNPATPTKDTEMSGADSSQIWKDTSKQSEPLTMVSTRNPAGPFDPYATASNQFWSTPQTFNRPALPVKNESTSHGSIFDTKGLSFQAPITAGIIPSNITMREPDVPRTTPQSLLLLPQTVEGKPDEPLITPVEVQCKTVFPNVSQDNVETDGKAHVAKKPKSAEAKTPLLAPAVSAVSQEISAFTFKPPKGGFVPKISSGFDAGSWSGGFDFNPPAEDDITRAVSSPGEADSIPKNTKDQELVVDESIDHAGADNSDDAFGSAPIKVNVDPTSDAKEIGEESPVAENESSRTRNLLDIMCNRLAKIAGFASQSAQVDAMNAEADERERTELLQSTVEDGKETFEEEPEQESEDCSDQIRKISLAIRTCDDYWLDANSSENAPPAFVKVAEGLRTIATQITDEGDWSSPSALSKIEALSVKWQAFIDTIKAFINITTYLHPDYDYRFERSAEQYRSDVQMVSEYETLSRLPGSPDLWRREANKRRDSRDDRTKSIKNEIHKIQDLYQEYYDTLEALQVTVDCEAMKKFADDTLIDFHAKIVRVTEAFDLHYLGVLPTPPTRSDTAKVLRQCTRPQCILSSAGAFPTSLPTTRNGEEFTASQNKVSLDQQAME</sequence>
<accession>A0A4Q4SM31</accession>
<keyword evidence="3" id="KW-1185">Reference proteome</keyword>
<evidence type="ECO:0000313" key="2">
    <source>
        <dbReference type="EMBL" id="RYO71850.1"/>
    </source>
</evidence>
<comment type="caution">
    <text evidence="2">The sequence shown here is derived from an EMBL/GenBank/DDBJ whole genome shotgun (WGS) entry which is preliminary data.</text>
</comment>